<evidence type="ECO:0000313" key="3">
    <source>
        <dbReference type="Proteomes" id="UP001642484"/>
    </source>
</evidence>
<organism evidence="2 3">
    <name type="scientific">Durusdinium trenchii</name>
    <dbReference type="NCBI Taxonomy" id="1381693"/>
    <lineage>
        <taxon>Eukaryota</taxon>
        <taxon>Sar</taxon>
        <taxon>Alveolata</taxon>
        <taxon>Dinophyceae</taxon>
        <taxon>Suessiales</taxon>
        <taxon>Symbiodiniaceae</taxon>
        <taxon>Durusdinium</taxon>
    </lineage>
</organism>
<keyword evidence="3" id="KW-1185">Reference proteome</keyword>
<evidence type="ECO:0000313" key="2">
    <source>
        <dbReference type="EMBL" id="CAK9063009.1"/>
    </source>
</evidence>
<feature type="compositionally biased region" description="Basic and acidic residues" evidence="1">
    <location>
        <begin position="900"/>
        <end position="909"/>
    </location>
</feature>
<protein>
    <submittedName>
        <fullName evidence="2">Uncharacterized protein</fullName>
    </submittedName>
</protein>
<evidence type="ECO:0000256" key="1">
    <source>
        <dbReference type="SAM" id="MobiDB-lite"/>
    </source>
</evidence>
<comment type="caution">
    <text evidence="2">The sequence shown here is derived from an EMBL/GenBank/DDBJ whole genome shotgun (WGS) entry which is preliminary data.</text>
</comment>
<proteinExistence type="predicted"/>
<dbReference type="EMBL" id="CAXAMN010021751">
    <property type="protein sequence ID" value="CAK9063009.1"/>
    <property type="molecule type" value="Genomic_DNA"/>
</dbReference>
<feature type="region of interest" description="Disordered" evidence="1">
    <location>
        <begin position="52"/>
        <end position="105"/>
    </location>
</feature>
<gene>
    <name evidence="2" type="ORF">CCMP2556_LOCUS30992</name>
</gene>
<feature type="compositionally biased region" description="Low complexity" evidence="1">
    <location>
        <begin position="57"/>
        <end position="69"/>
    </location>
</feature>
<reference evidence="2 3" key="1">
    <citation type="submission" date="2024-02" db="EMBL/GenBank/DDBJ databases">
        <authorList>
            <person name="Chen Y."/>
            <person name="Shah S."/>
            <person name="Dougan E. K."/>
            <person name="Thang M."/>
            <person name="Chan C."/>
        </authorList>
    </citation>
    <scope>NUCLEOTIDE SEQUENCE [LARGE SCALE GENOMIC DNA]</scope>
</reference>
<accession>A0ABP0NKL9</accession>
<dbReference type="Proteomes" id="UP001642484">
    <property type="component" value="Unassembled WGS sequence"/>
</dbReference>
<name>A0ABP0NKL9_9DINO</name>
<sequence length="918" mass="101501">MLDLAKRCDEITRPVKPKAEVVPAPFNHVKREGHVKVERLLRPVATPCRALPREPEAVPAQAAAAAGAADPNSSTSPSPPCEKPAAPTDAGSDEKTDSAEAEQSFEEALTKGVMQVLENRTEQQALRRDEKLAKKILAKAGVRFNEEFQKQHCARLEKGHWQNFLAAVIGTLHKRSDNNLNCLICRNLIASFDVPRAAATIAAEMDRQKGKPSEPTGPLPEPVDAAAGDGVIVPHVPVEGGEDCVPVEPACKKARRGRPPKGEKSDFNLLNFLESDRSGQYKNRHEESVFHRQAVARQQGVEDLEGLPLCNGLDLESEEGSCTSFGNPDMLSLVRLWLGTGCIAVEGSALSSIFVKNAAPPSTGIIIQDESCATGGQSHVLRGGTCCRQCLSAANRKKCIDLVKEWAFRVSFADLTHTCLLPDRTEQLCQASWMKSAFPEVADQPLENISYHEACSRTRNLFMHIPVSKQNAALVSFIGRSLKFLTPSMIAGLSDEMKKKVVTYVDALASGKLQPYESSAMELIGSGSLKSSDLARTLVPMLLRKADKMRRGCTERLGGGLDANADLSTGVVELGFLLGGCIKSPEIQKAFGIARNTAKEIECPLINSFLPRFFLADGEVLVESVSRALNFIESDGMHRDYMVCRDEVVYSRTYNMVYGLSPDNPRQSHIVGGSYPEHSFVESQHGRPPMEHLAQVHCCTLLKRLDTCSGGFMVQHLPRRKLITAASEAQDIAIFLDACCQANSDNPPLVVATDCHFSFDLFHRILVGLVKKTEFQDLPFLRFVRPGSAYFHALAFGQWTASAAFDFEELFLNTMTAYYIMLICCMLAHEKRGSRDMWLQWLPQCTARNMLRMIGQLATRLKTWPSRAVMEPSKTTEDSIELERDLNAKQKRRMLQKVTRNRDKLEKKLGRPLQLIKK</sequence>
<feature type="region of interest" description="Disordered" evidence="1">
    <location>
        <begin position="897"/>
        <end position="918"/>
    </location>
</feature>